<dbReference type="GO" id="GO:0016410">
    <property type="term" value="F:N-acyltransferase activity"/>
    <property type="evidence" value="ECO:0007669"/>
    <property type="project" value="InterPro"/>
</dbReference>
<reference evidence="6 7" key="1">
    <citation type="journal article" date="2016" name="BMC Genomics">
        <title>Combined genomic and structural analyses of a cultured magnetotactic bacterium reveals its niche adaptation to a dynamic environment.</title>
        <authorList>
            <person name="Araujo A.C."/>
            <person name="Morillo V."/>
            <person name="Cypriano J."/>
            <person name="Teixeira L.C."/>
            <person name="Leao P."/>
            <person name="Lyra S."/>
            <person name="Almeida L.G."/>
            <person name="Bazylinski D.A."/>
            <person name="Vasconcellos A.T."/>
            <person name="Abreu F."/>
            <person name="Lins U."/>
        </authorList>
    </citation>
    <scope>NUCLEOTIDE SEQUENCE [LARGE SCALE GENOMIC DNA]</scope>
    <source>
        <strain evidence="6 7">IT-1</strain>
    </source>
</reference>
<evidence type="ECO:0000256" key="3">
    <source>
        <dbReference type="ARBA" id="ARBA00022679"/>
    </source>
</evidence>
<evidence type="ECO:0000256" key="4">
    <source>
        <dbReference type="ARBA" id="ARBA00023098"/>
    </source>
</evidence>
<name>A0A1Y2K5C0_9PROT</name>
<organism evidence="6 7">
    <name type="scientific">Magnetofaba australis IT-1</name>
    <dbReference type="NCBI Taxonomy" id="1434232"/>
    <lineage>
        <taxon>Bacteria</taxon>
        <taxon>Pseudomonadati</taxon>
        <taxon>Pseudomonadota</taxon>
        <taxon>Magnetococcia</taxon>
        <taxon>Magnetococcales</taxon>
        <taxon>Magnetococcaceae</taxon>
        <taxon>Magnetofaba</taxon>
    </lineage>
</organism>
<dbReference type="PANTHER" id="PTHR43378:SF2">
    <property type="entry name" value="UDP-3-O-ACYLGLUCOSAMINE N-ACYLTRANSFERASE 1, MITOCHONDRIAL-RELATED"/>
    <property type="match status" value="1"/>
</dbReference>
<dbReference type="STRING" id="1434232.MAIT1_02298"/>
<dbReference type="GO" id="GO:0016020">
    <property type="term" value="C:membrane"/>
    <property type="evidence" value="ECO:0007669"/>
    <property type="project" value="GOC"/>
</dbReference>
<dbReference type="Pfam" id="PF00132">
    <property type="entry name" value="Hexapep"/>
    <property type="match status" value="1"/>
</dbReference>
<dbReference type="Gene3D" id="2.160.10.10">
    <property type="entry name" value="Hexapeptide repeat proteins"/>
    <property type="match status" value="1"/>
</dbReference>
<gene>
    <name evidence="6" type="ORF">MAIT1_02298</name>
</gene>
<keyword evidence="2" id="KW-0441">Lipid A biosynthesis</keyword>
<proteinExistence type="predicted"/>
<evidence type="ECO:0000256" key="1">
    <source>
        <dbReference type="ARBA" id="ARBA00022516"/>
    </source>
</evidence>
<dbReference type="PANTHER" id="PTHR43378">
    <property type="entry name" value="UDP-3-O-ACYLGLUCOSAMINE N-ACYLTRANSFERASE"/>
    <property type="match status" value="1"/>
</dbReference>
<dbReference type="InterPro" id="IPR007691">
    <property type="entry name" value="LpxD"/>
</dbReference>
<accession>A0A1Y2K5C0</accession>
<keyword evidence="7" id="KW-1185">Reference proteome</keyword>
<dbReference type="CDD" id="cd03352">
    <property type="entry name" value="LbH_LpxD"/>
    <property type="match status" value="1"/>
</dbReference>
<evidence type="ECO:0000256" key="5">
    <source>
        <dbReference type="ARBA" id="ARBA00023315"/>
    </source>
</evidence>
<dbReference type="EMBL" id="LVJN01000020">
    <property type="protein sequence ID" value="OSM02195.1"/>
    <property type="molecule type" value="Genomic_DNA"/>
</dbReference>
<keyword evidence="4" id="KW-0443">Lipid metabolism</keyword>
<dbReference type="NCBIfam" id="NF002060">
    <property type="entry name" value="PRK00892.1"/>
    <property type="match status" value="1"/>
</dbReference>
<dbReference type="AlphaFoldDB" id="A0A1Y2K5C0"/>
<protein>
    <submittedName>
        <fullName evidence="6">Putative UDP-3-O-[3-hydroxymyristoyl] glucosamine N-acyltransferase</fullName>
    </submittedName>
</protein>
<dbReference type="OrthoDB" id="9784739at2"/>
<comment type="caution">
    <text evidence="6">The sequence shown here is derived from an EMBL/GenBank/DDBJ whole genome shotgun (WGS) entry which is preliminary data.</text>
</comment>
<dbReference type="RefSeq" id="WP_085444682.1">
    <property type="nucleotide sequence ID" value="NZ_LVJN01000020.1"/>
</dbReference>
<evidence type="ECO:0000313" key="7">
    <source>
        <dbReference type="Proteomes" id="UP000194003"/>
    </source>
</evidence>
<dbReference type="Proteomes" id="UP000194003">
    <property type="component" value="Unassembled WGS sequence"/>
</dbReference>
<keyword evidence="5 6" id="KW-0012">Acyltransferase</keyword>
<dbReference type="InterPro" id="IPR001451">
    <property type="entry name" value="Hexapep"/>
</dbReference>
<dbReference type="NCBIfam" id="TIGR01853">
    <property type="entry name" value="lipid_A_lpxD"/>
    <property type="match status" value="1"/>
</dbReference>
<keyword evidence="1" id="KW-0444">Lipid biosynthesis</keyword>
<sequence length="317" mass="33153">MKLSHIAEALSLAWEGEDREITRITPAQDPAPDALTFAQEKRWLTPLPADAVVAIPDKLKPHLAGRSALITPVPALDLARAGELLGMVPFQSPADISPAGAIDPSAQLGANVRVGPGAVIGARVVIGDNSVIHAGAVIHADTVIGADCIIHSNAVIGADGFGYEFVDGRHLRIPHFGTVEIADDVEIGAGTTIDRGRFGPTRIGAGTRIDNLVQIGHNVQVGRHCLIISQAGVAGSCVLEDYAILAGQAGMAPHTRLGQGARVAAGSGIANDVPAGQTVSGWWAIPHRENLAQVTALRKLPDFMKRALKLMNRFEGE</sequence>
<dbReference type="GO" id="GO:0009245">
    <property type="term" value="P:lipid A biosynthetic process"/>
    <property type="evidence" value="ECO:0007669"/>
    <property type="project" value="UniProtKB-KW"/>
</dbReference>
<dbReference type="Gene3D" id="3.40.1390.10">
    <property type="entry name" value="MurE/MurF, N-terminal domain"/>
    <property type="match status" value="1"/>
</dbReference>
<dbReference type="InterPro" id="IPR011004">
    <property type="entry name" value="Trimer_LpxA-like_sf"/>
</dbReference>
<evidence type="ECO:0000313" key="6">
    <source>
        <dbReference type="EMBL" id="OSM02195.1"/>
    </source>
</evidence>
<evidence type="ECO:0000256" key="2">
    <source>
        <dbReference type="ARBA" id="ARBA00022556"/>
    </source>
</evidence>
<dbReference type="SUPFAM" id="SSF51161">
    <property type="entry name" value="Trimeric LpxA-like enzymes"/>
    <property type="match status" value="1"/>
</dbReference>
<keyword evidence="3 6" id="KW-0808">Transferase</keyword>